<organism evidence="1 2">
    <name type="scientific">Skermanella aerolata</name>
    <dbReference type="NCBI Taxonomy" id="393310"/>
    <lineage>
        <taxon>Bacteria</taxon>
        <taxon>Pseudomonadati</taxon>
        <taxon>Pseudomonadota</taxon>
        <taxon>Alphaproteobacteria</taxon>
        <taxon>Rhodospirillales</taxon>
        <taxon>Azospirillaceae</taxon>
        <taxon>Skermanella</taxon>
    </lineage>
</organism>
<dbReference type="OrthoDB" id="4306975at2"/>
<reference evidence="1 2" key="1">
    <citation type="submission" date="2019-07" db="EMBL/GenBank/DDBJ databases">
        <title>Whole genome shotgun sequence of Skermanella aerolata NBRC 106429.</title>
        <authorList>
            <person name="Hosoyama A."/>
            <person name="Uohara A."/>
            <person name="Ohji S."/>
            <person name="Ichikawa N."/>
        </authorList>
    </citation>
    <scope>NUCLEOTIDE SEQUENCE [LARGE SCALE GENOMIC DNA]</scope>
    <source>
        <strain evidence="1 2">NBRC 106429</strain>
    </source>
</reference>
<evidence type="ECO:0000313" key="1">
    <source>
        <dbReference type="EMBL" id="GEO43470.1"/>
    </source>
</evidence>
<comment type="caution">
    <text evidence="1">The sequence shown here is derived from an EMBL/GenBank/DDBJ whole genome shotgun (WGS) entry which is preliminary data.</text>
</comment>
<keyword evidence="2" id="KW-1185">Reference proteome</keyword>
<dbReference type="EMBL" id="BJYZ01000089">
    <property type="protein sequence ID" value="GEO43470.1"/>
    <property type="molecule type" value="Genomic_DNA"/>
</dbReference>
<proteinExistence type="predicted"/>
<dbReference type="RefSeq" id="WP_147041292.1">
    <property type="nucleotide sequence ID" value="NZ_BJYZ01000089.1"/>
</dbReference>
<sequence>MTSLVDDTTTTTSFDDINGNWSDVQRFLNSRMRGGTDLDSLSRSIDANARAAQIEIFGGEVIVPATEQNRGTASAPTRGGTVVRAFWWGFHIQISHEDVQGVVSAIDGAKSLISAISPAAPAKVRPFLTLAQVFLDASKAILEALDRGSGVYISMSWFAPGVFVPTSVV</sequence>
<evidence type="ECO:0000313" key="2">
    <source>
        <dbReference type="Proteomes" id="UP000321523"/>
    </source>
</evidence>
<accession>A0A512E4R2</accession>
<dbReference type="Proteomes" id="UP000321523">
    <property type="component" value="Unassembled WGS sequence"/>
</dbReference>
<name>A0A512E4R2_9PROT</name>
<protein>
    <submittedName>
        <fullName evidence="1">Uncharacterized protein</fullName>
    </submittedName>
</protein>
<dbReference type="AlphaFoldDB" id="A0A512E4R2"/>
<gene>
    <name evidence="1" type="ORF">SAE02_76180</name>
</gene>